<dbReference type="Gene3D" id="1.25.40.20">
    <property type="entry name" value="Ankyrin repeat-containing domain"/>
    <property type="match status" value="1"/>
</dbReference>
<sequence length="402" mass="42292">MPAAADPQAGFGVAMLRIWLASGEELAPVSRQKIRVWDLKRHLRTEHGFPACLQRLISGGVCLEDAHYVTSPCELQLLLSMDACKQQKLAVGAELVSYAAEEGSARVTQFLLRVCPDKDFHGQALRVAAHKGRAEVARLLVEAGADTNSPDAKHKTALIHASSSGHTKIAELLLDAGAHKDACDLSGKSALAHALCNGHIEIAHRLLDAGADKDLRGLDGRCSPSLILAACAGDTEIIQLLLDAGVDCSEALMPAACHGHSEIVRLLLDKDVRALDGESALAHAASNGHTEVVRLLVEAGAVGQIPFTISLKGEHFDTSFDRLVAFPSTAVCGQARPQIAPGDYAVVGTSPATWADWLAMPCNNTGSAPELMICGAPPASVIFSDLGPVRVCAGSLSVSWLL</sequence>
<name>A0A1Q9ED28_SYMMI</name>
<protein>
    <submittedName>
        <fullName evidence="2">Ankyrin repeat domain-containing protein 17</fullName>
    </submittedName>
</protein>
<dbReference type="PANTHER" id="PTHR24118">
    <property type="entry name" value="POTE ANKYRIN DOMAIN"/>
    <property type="match status" value="1"/>
</dbReference>
<dbReference type="InterPro" id="IPR029071">
    <property type="entry name" value="Ubiquitin-like_domsf"/>
</dbReference>
<feature type="repeat" description="ANK" evidence="1">
    <location>
        <begin position="276"/>
        <end position="301"/>
    </location>
</feature>
<evidence type="ECO:0000313" key="2">
    <source>
        <dbReference type="EMBL" id="OLQ05308.1"/>
    </source>
</evidence>
<dbReference type="OrthoDB" id="7464126at2759"/>
<feature type="repeat" description="ANK" evidence="1">
    <location>
        <begin position="153"/>
        <end position="185"/>
    </location>
</feature>
<accession>A0A1Q9ED28</accession>
<evidence type="ECO:0000256" key="1">
    <source>
        <dbReference type="PROSITE-ProRule" id="PRU00023"/>
    </source>
</evidence>
<feature type="repeat" description="ANK" evidence="1">
    <location>
        <begin position="186"/>
        <end position="218"/>
    </location>
</feature>
<keyword evidence="1" id="KW-0040">ANK repeat</keyword>
<dbReference type="GO" id="GO:0005634">
    <property type="term" value="C:nucleus"/>
    <property type="evidence" value="ECO:0007669"/>
    <property type="project" value="TreeGrafter"/>
</dbReference>
<keyword evidence="3" id="KW-1185">Reference proteome</keyword>
<dbReference type="Proteomes" id="UP000186817">
    <property type="component" value="Unassembled WGS sequence"/>
</dbReference>
<dbReference type="Pfam" id="PF12796">
    <property type="entry name" value="Ank_2"/>
    <property type="match status" value="2"/>
</dbReference>
<proteinExistence type="predicted"/>
<dbReference type="SUPFAM" id="SSF54236">
    <property type="entry name" value="Ubiquitin-like"/>
    <property type="match status" value="1"/>
</dbReference>
<organism evidence="2 3">
    <name type="scientific">Symbiodinium microadriaticum</name>
    <name type="common">Dinoflagellate</name>
    <name type="synonym">Zooxanthella microadriatica</name>
    <dbReference type="NCBI Taxonomy" id="2951"/>
    <lineage>
        <taxon>Eukaryota</taxon>
        <taxon>Sar</taxon>
        <taxon>Alveolata</taxon>
        <taxon>Dinophyceae</taxon>
        <taxon>Suessiales</taxon>
        <taxon>Symbiodiniaceae</taxon>
        <taxon>Symbiodinium</taxon>
    </lineage>
</organism>
<dbReference type="SUPFAM" id="SSF48403">
    <property type="entry name" value="Ankyrin repeat"/>
    <property type="match status" value="1"/>
</dbReference>
<dbReference type="PANTHER" id="PTHR24118:SF99">
    <property type="entry name" value="POTE ANKYRIN DOMAIN FAMILY MEMBER 3C-RELATED"/>
    <property type="match status" value="1"/>
</dbReference>
<dbReference type="PROSITE" id="PS50088">
    <property type="entry name" value="ANK_REPEAT"/>
    <property type="match status" value="4"/>
</dbReference>
<dbReference type="InterPro" id="IPR002110">
    <property type="entry name" value="Ankyrin_rpt"/>
</dbReference>
<reference evidence="2 3" key="1">
    <citation type="submission" date="2016-02" db="EMBL/GenBank/DDBJ databases">
        <title>Genome analysis of coral dinoflagellate symbionts highlights evolutionary adaptations to a symbiotic lifestyle.</title>
        <authorList>
            <person name="Aranda M."/>
            <person name="Li Y."/>
            <person name="Liew Y.J."/>
            <person name="Baumgarten S."/>
            <person name="Simakov O."/>
            <person name="Wilson M."/>
            <person name="Piel J."/>
            <person name="Ashoor H."/>
            <person name="Bougouffa S."/>
            <person name="Bajic V.B."/>
            <person name="Ryu T."/>
            <person name="Ravasi T."/>
            <person name="Bayer T."/>
            <person name="Micklem G."/>
            <person name="Kim H."/>
            <person name="Bhak J."/>
            <person name="Lajeunesse T.C."/>
            <person name="Voolstra C.R."/>
        </authorList>
    </citation>
    <scope>NUCLEOTIDE SEQUENCE [LARGE SCALE GENOMIC DNA]</scope>
    <source>
        <strain evidence="2 3">CCMP2467</strain>
    </source>
</reference>
<gene>
    <name evidence="2" type="primary">Ankrd17</name>
    <name evidence="2" type="ORF">AK812_SmicGene11486</name>
</gene>
<dbReference type="InterPro" id="IPR036770">
    <property type="entry name" value="Ankyrin_rpt-contain_sf"/>
</dbReference>
<dbReference type="GO" id="GO:0005737">
    <property type="term" value="C:cytoplasm"/>
    <property type="evidence" value="ECO:0007669"/>
    <property type="project" value="TreeGrafter"/>
</dbReference>
<comment type="caution">
    <text evidence="2">The sequence shown here is derived from an EMBL/GenBank/DDBJ whole genome shotgun (WGS) entry which is preliminary data.</text>
</comment>
<dbReference type="SMART" id="SM00248">
    <property type="entry name" value="ANK"/>
    <property type="match status" value="5"/>
</dbReference>
<feature type="repeat" description="ANK" evidence="1">
    <location>
        <begin position="124"/>
        <end position="152"/>
    </location>
</feature>
<evidence type="ECO:0000313" key="3">
    <source>
        <dbReference type="Proteomes" id="UP000186817"/>
    </source>
</evidence>
<dbReference type="PROSITE" id="PS50297">
    <property type="entry name" value="ANK_REP_REGION"/>
    <property type="match status" value="3"/>
</dbReference>
<dbReference type="AlphaFoldDB" id="A0A1Q9ED28"/>
<dbReference type="EMBL" id="LSRX01000188">
    <property type="protein sequence ID" value="OLQ05308.1"/>
    <property type="molecule type" value="Genomic_DNA"/>
</dbReference>